<dbReference type="OrthoDB" id="264015at2759"/>
<feature type="domain" description="FAD dependent oxidoreductase" evidence="6">
    <location>
        <begin position="10"/>
        <end position="195"/>
    </location>
</feature>
<keyword evidence="4" id="KW-0274">FAD</keyword>
<evidence type="ECO:0000259" key="6">
    <source>
        <dbReference type="Pfam" id="PF01266"/>
    </source>
</evidence>
<dbReference type="Pfam" id="PF01266">
    <property type="entry name" value="DAO"/>
    <property type="match status" value="1"/>
</dbReference>
<dbReference type="EMBL" id="JOJR01000722">
    <property type="protein sequence ID" value="RCN34935.1"/>
    <property type="molecule type" value="Genomic_DNA"/>
</dbReference>
<dbReference type="STRING" id="29170.A0A368FVY8"/>
<dbReference type="Gene3D" id="3.30.9.10">
    <property type="entry name" value="D-Amino Acid Oxidase, subunit A, domain 2"/>
    <property type="match status" value="1"/>
</dbReference>
<dbReference type="FunFam" id="3.30.9.10:FF:000001">
    <property type="entry name" value="Glycerol-3-phosphate dehydrogenase"/>
    <property type="match status" value="1"/>
</dbReference>
<name>A0A368FVY8_ANCCA</name>
<comment type="cofactor">
    <cofactor evidence="1">
        <name>FAD</name>
        <dbReference type="ChEBI" id="CHEBI:57692"/>
    </cofactor>
</comment>
<protein>
    <recommendedName>
        <fullName evidence="2">glycerol-3-phosphate dehydrogenase</fullName>
        <ecNumber evidence="2">1.1.5.3</ecNumber>
    </recommendedName>
</protein>
<dbReference type="InterPro" id="IPR000447">
    <property type="entry name" value="G3P_DH_FAD-dep"/>
</dbReference>
<dbReference type="PANTHER" id="PTHR11985:SF15">
    <property type="entry name" value="GLYCEROL-3-PHOSPHATE DEHYDROGENASE, MITOCHONDRIAL"/>
    <property type="match status" value="1"/>
</dbReference>
<dbReference type="GO" id="GO:0004368">
    <property type="term" value="F:glycerol-3-phosphate dehydrogenase (quinone) activity"/>
    <property type="evidence" value="ECO:0007669"/>
    <property type="project" value="UniProtKB-EC"/>
</dbReference>
<comment type="caution">
    <text evidence="7">The sequence shown here is derived from an EMBL/GenBank/DDBJ whole genome shotgun (WGS) entry which is preliminary data.</text>
</comment>
<evidence type="ECO:0000313" key="8">
    <source>
        <dbReference type="Proteomes" id="UP000252519"/>
    </source>
</evidence>
<dbReference type="EC" id="1.1.5.3" evidence="2"/>
<evidence type="ECO:0000313" key="7">
    <source>
        <dbReference type="EMBL" id="RCN34935.1"/>
    </source>
</evidence>
<dbReference type="SUPFAM" id="SSF54373">
    <property type="entry name" value="FAD-linked reductases, C-terminal domain"/>
    <property type="match status" value="1"/>
</dbReference>
<dbReference type="PANTHER" id="PTHR11985">
    <property type="entry name" value="GLYCEROL-3-PHOSPHATE DEHYDROGENASE"/>
    <property type="match status" value="1"/>
</dbReference>
<keyword evidence="3" id="KW-0285">Flavoprotein</keyword>
<keyword evidence="5" id="KW-0560">Oxidoreductase</keyword>
<evidence type="ECO:0000256" key="2">
    <source>
        <dbReference type="ARBA" id="ARBA00013029"/>
    </source>
</evidence>
<dbReference type="GO" id="GO:0006072">
    <property type="term" value="P:glycerol-3-phosphate metabolic process"/>
    <property type="evidence" value="ECO:0007669"/>
    <property type="project" value="InterPro"/>
</dbReference>
<accession>A0A368FVY8</accession>
<proteinExistence type="predicted"/>
<keyword evidence="8" id="KW-1185">Reference proteome</keyword>
<dbReference type="InterPro" id="IPR006076">
    <property type="entry name" value="FAD-dep_OxRdtase"/>
</dbReference>
<dbReference type="GO" id="GO:0005739">
    <property type="term" value="C:mitochondrion"/>
    <property type="evidence" value="ECO:0007669"/>
    <property type="project" value="TreeGrafter"/>
</dbReference>
<dbReference type="Proteomes" id="UP000252519">
    <property type="component" value="Unassembled WGS sequence"/>
</dbReference>
<sequence length="220" mass="24241">MISGNEWDIKAKAVVNATGPSTDTVRLMADPTVKPICSPSSGVHIVLPGYYSPTKTGLLDPDTSDGRVLFLLPWEQMTIAGTTDAPSEVTLSPTPKNSDVDFILQEVRSYLSKTVPVRRGDVTSAWSGLRPLVRDPNKKDTKSLARNHIIEVLMRNLFCTRCDRWRAEHDLTISQTDAQPLSDVLIAGGMSKHGVQSPRWLATLQRTIRRVKQPLGTPLT</sequence>
<evidence type="ECO:0000256" key="1">
    <source>
        <dbReference type="ARBA" id="ARBA00001974"/>
    </source>
</evidence>
<evidence type="ECO:0000256" key="3">
    <source>
        <dbReference type="ARBA" id="ARBA00022630"/>
    </source>
</evidence>
<dbReference type="AlphaFoldDB" id="A0A368FVY8"/>
<reference evidence="7 8" key="1">
    <citation type="submission" date="2014-10" db="EMBL/GenBank/DDBJ databases">
        <title>Draft genome of the hookworm Ancylostoma caninum.</title>
        <authorList>
            <person name="Mitreva M."/>
        </authorList>
    </citation>
    <scope>NUCLEOTIDE SEQUENCE [LARGE SCALE GENOMIC DNA]</scope>
    <source>
        <strain evidence="7 8">Baltimore</strain>
    </source>
</reference>
<evidence type="ECO:0000256" key="5">
    <source>
        <dbReference type="ARBA" id="ARBA00023002"/>
    </source>
</evidence>
<evidence type="ECO:0000256" key="4">
    <source>
        <dbReference type="ARBA" id="ARBA00022827"/>
    </source>
</evidence>
<gene>
    <name evidence="7" type="ORF">ANCCAN_19220</name>
</gene>
<organism evidence="7 8">
    <name type="scientific">Ancylostoma caninum</name>
    <name type="common">Dog hookworm</name>
    <dbReference type="NCBI Taxonomy" id="29170"/>
    <lineage>
        <taxon>Eukaryota</taxon>
        <taxon>Metazoa</taxon>
        <taxon>Ecdysozoa</taxon>
        <taxon>Nematoda</taxon>
        <taxon>Chromadorea</taxon>
        <taxon>Rhabditida</taxon>
        <taxon>Rhabditina</taxon>
        <taxon>Rhabditomorpha</taxon>
        <taxon>Strongyloidea</taxon>
        <taxon>Ancylostomatidae</taxon>
        <taxon>Ancylostomatinae</taxon>
        <taxon>Ancylostoma</taxon>
    </lineage>
</organism>